<feature type="transmembrane region" description="Helical" evidence="1">
    <location>
        <begin position="93"/>
        <end position="115"/>
    </location>
</feature>
<feature type="domain" description="Inner membrane protein YqiJ OB-fold" evidence="2">
    <location>
        <begin position="136"/>
        <end position="196"/>
    </location>
</feature>
<dbReference type="OrthoDB" id="7207054at2"/>
<evidence type="ECO:0000313" key="5">
    <source>
        <dbReference type="Proteomes" id="UP000078263"/>
    </source>
</evidence>
<dbReference type="EMBL" id="CP016033">
    <property type="protein sequence ID" value="ANK12362.1"/>
    <property type="molecule type" value="Genomic_DNA"/>
</dbReference>
<evidence type="ECO:0000259" key="2">
    <source>
        <dbReference type="Pfam" id="PF07290"/>
    </source>
</evidence>
<dbReference type="Pfam" id="PF21001">
    <property type="entry name" value="YqiJ_N"/>
    <property type="match status" value="1"/>
</dbReference>
<dbReference type="InterPro" id="IPR048376">
    <property type="entry name" value="YqiJ_N"/>
</dbReference>
<evidence type="ECO:0000313" key="4">
    <source>
        <dbReference type="EMBL" id="ANK12362.1"/>
    </source>
</evidence>
<reference evidence="4 5" key="1">
    <citation type="submission" date="2016-05" db="EMBL/GenBank/DDBJ databases">
        <title>Compelete Genome Sequence of Bacteriochlorophyll-Synthesizing Bacterium Porphyrobacter neustonensis DSM 9434.</title>
        <authorList>
            <person name="Shi X.-L."/>
            <person name="Wu Y.-H."/>
            <person name="Cheng H."/>
            <person name="Xu L."/>
            <person name="Zhang X.-Q."/>
            <person name="Wang C.-S."/>
            <person name="Xu X.-W."/>
        </authorList>
    </citation>
    <scope>NUCLEOTIDE SEQUENCE [LARGE SCALE GENOMIC DNA]</scope>
    <source>
        <strain evidence="4 5">DSM 9434</strain>
    </source>
</reference>
<keyword evidence="5" id="KW-1185">Reference proteome</keyword>
<dbReference type="KEGG" id="pns:A9D12_04715"/>
<keyword evidence="1" id="KW-0472">Membrane</keyword>
<evidence type="ECO:0000256" key="1">
    <source>
        <dbReference type="SAM" id="Phobius"/>
    </source>
</evidence>
<dbReference type="AlphaFoldDB" id="A0A192D355"/>
<feature type="transmembrane region" description="Helical" evidence="1">
    <location>
        <begin position="67"/>
        <end position="87"/>
    </location>
</feature>
<proteinExistence type="predicted"/>
<sequence>MSLLAAENLPFVIALGCLALIALLQVTGIGDVIEDAGDFDTVDGLDAGGFGAALTALLGLGRVPLMIWTASLLLIFGTIGLIGQAWIADIFGAPLAPLWAMLGAGAAALPLNSLAARPLGAIMPRDETTAIDLDDLIRRDAEIQIGTARAGSPARARVIDHHGQAHFVMVEPSDTDQELRTGDTVLLVRREGQTFYGVHYQSPLLGLGT</sequence>
<evidence type="ECO:0000259" key="3">
    <source>
        <dbReference type="Pfam" id="PF21001"/>
    </source>
</evidence>
<dbReference type="RefSeq" id="WP_068350258.1">
    <property type="nucleotide sequence ID" value="NZ_CP016033.1"/>
</dbReference>
<evidence type="ECO:0008006" key="6">
    <source>
        <dbReference type="Google" id="ProtNLM"/>
    </source>
</evidence>
<dbReference type="STRING" id="1112.A9D12_04715"/>
<keyword evidence="1" id="KW-1133">Transmembrane helix</keyword>
<accession>A0A192D355</accession>
<feature type="domain" description="Inner membrane protein YqiJ N-terminal" evidence="3">
    <location>
        <begin position="8"/>
        <end position="111"/>
    </location>
</feature>
<keyword evidence="1" id="KW-0812">Transmembrane</keyword>
<name>A0A192D355_9SPHN</name>
<organism evidence="4 5">
    <name type="scientific">Erythrobacter neustonensis</name>
    <dbReference type="NCBI Taxonomy" id="1112"/>
    <lineage>
        <taxon>Bacteria</taxon>
        <taxon>Pseudomonadati</taxon>
        <taxon>Pseudomonadota</taxon>
        <taxon>Alphaproteobacteria</taxon>
        <taxon>Sphingomonadales</taxon>
        <taxon>Erythrobacteraceae</taxon>
        <taxon>Erythrobacter/Porphyrobacter group</taxon>
        <taxon>Erythrobacter</taxon>
    </lineage>
</organism>
<protein>
    <recommendedName>
        <fullName evidence="6">DUF1449 domain-containing protein</fullName>
    </recommendedName>
</protein>
<feature type="transmembrane region" description="Helical" evidence="1">
    <location>
        <begin position="44"/>
        <end position="60"/>
    </location>
</feature>
<dbReference type="Pfam" id="PF07290">
    <property type="entry name" value="YqiJ_OB"/>
    <property type="match status" value="1"/>
</dbReference>
<dbReference type="Proteomes" id="UP000078263">
    <property type="component" value="Chromosome"/>
</dbReference>
<dbReference type="InterPro" id="IPR010840">
    <property type="entry name" value="YqiJ_OB"/>
</dbReference>
<gene>
    <name evidence="4" type="ORF">A9D12_04715</name>
</gene>